<proteinExistence type="predicted"/>
<dbReference type="AlphaFoldDB" id="A0A0F5JEW0"/>
<dbReference type="Pfam" id="PF14125">
    <property type="entry name" value="DUF4292"/>
    <property type="match status" value="1"/>
</dbReference>
<dbReference type="PATRIC" id="fig|927665.4.peg.2066"/>
<protein>
    <recommendedName>
        <fullName evidence="3">DUF4292 domain-containing protein</fullName>
    </recommendedName>
</protein>
<dbReference type="EMBL" id="AQHV01000011">
    <property type="protein sequence ID" value="KKB56040.1"/>
    <property type="molecule type" value="Genomic_DNA"/>
</dbReference>
<reference evidence="1 2" key="1">
    <citation type="submission" date="2013-04" db="EMBL/GenBank/DDBJ databases">
        <title>The Genome Sequence of Parabacteroides goldsteinii DSM 19448.</title>
        <authorList>
            <consortium name="The Broad Institute Genomics Platform"/>
            <person name="Earl A."/>
            <person name="Ward D."/>
            <person name="Feldgarden M."/>
            <person name="Gevers D."/>
            <person name="Martens E."/>
            <person name="Sakamoto M."/>
            <person name="Benno Y."/>
            <person name="Song Y."/>
            <person name="Liu C."/>
            <person name="Lee J."/>
            <person name="Bolanos M."/>
            <person name="Vaisanen M.L."/>
            <person name="Finegold S.M."/>
            <person name="Walker B."/>
            <person name="Young S."/>
            <person name="Zeng Q."/>
            <person name="Gargeya S."/>
            <person name="Fitzgerald M."/>
            <person name="Haas B."/>
            <person name="Abouelleil A."/>
            <person name="Allen A.W."/>
            <person name="Alvarado L."/>
            <person name="Arachchi H.M."/>
            <person name="Berlin A.M."/>
            <person name="Chapman S.B."/>
            <person name="Gainer-Dewar J."/>
            <person name="Goldberg J."/>
            <person name="Griggs A."/>
            <person name="Gujja S."/>
            <person name="Hansen M."/>
            <person name="Howarth C."/>
            <person name="Imamovic A."/>
            <person name="Ireland A."/>
            <person name="Larimer J."/>
            <person name="McCowan C."/>
            <person name="Murphy C."/>
            <person name="Pearson M."/>
            <person name="Poon T.W."/>
            <person name="Priest M."/>
            <person name="Roberts A."/>
            <person name="Saif S."/>
            <person name="Shea T."/>
            <person name="Sisk P."/>
            <person name="Sykes S."/>
            <person name="Wortman J."/>
            <person name="Nusbaum C."/>
            <person name="Birren B."/>
        </authorList>
    </citation>
    <scope>NUCLEOTIDE SEQUENCE [LARGE SCALE GENOMIC DNA]</scope>
    <source>
        <strain evidence="1 2">DSM 19448</strain>
    </source>
</reference>
<organism evidence="1 2">
    <name type="scientific">Parabacteroides goldsteinii DSM 19448 = WAL 12034</name>
    <dbReference type="NCBI Taxonomy" id="927665"/>
    <lineage>
        <taxon>Bacteria</taxon>
        <taxon>Pseudomonadati</taxon>
        <taxon>Bacteroidota</taxon>
        <taxon>Bacteroidia</taxon>
        <taxon>Bacteroidales</taxon>
        <taxon>Tannerellaceae</taxon>
        <taxon>Parabacteroides</taxon>
    </lineage>
</organism>
<gene>
    <name evidence="1" type="ORF">HMPREF1535_02013</name>
</gene>
<comment type="caution">
    <text evidence="1">The sequence shown here is derived from an EMBL/GenBank/DDBJ whole genome shotgun (WGS) entry which is preliminary data.</text>
</comment>
<dbReference type="STRING" id="927665.HMPREF1535_02013"/>
<dbReference type="HOGENOM" id="CLU_079899_1_0_10"/>
<evidence type="ECO:0000313" key="2">
    <source>
        <dbReference type="Proteomes" id="UP000033047"/>
    </source>
</evidence>
<dbReference type="InterPro" id="IPR025634">
    <property type="entry name" value="DUF4292"/>
</dbReference>
<evidence type="ECO:0000313" key="1">
    <source>
        <dbReference type="EMBL" id="KKB56040.1"/>
    </source>
</evidence>
<evidence type="ECO:0008006" key="3">
    <source>
        <dbReference type="Google" id="ProtNLM"/>
    </source>
</evidence>
<dbReference type="Proteomes" id="UP000033047">
    <property type="component" value="Unassembled WGS sequence"/>
</dbReference>
<accession>A0A0F5JEW0</accession>
<name>A0A0F5JEW0_9BACT</name>
<sequence>MTTLVPAPDAGPQKNQRLKAGTFAIPCQARERVSLAFILLIILFLSGCKTSKKVGTVASGSAKAHDEFFEAMEEHSFQFNTMTARLNAELKTAKNNMSSRVDLKMVRDSAFQLSVQPFLGIEVFRAEFTVDSIKVVDRMNKRYVAERYADLKGQTPIEFNFYNLQALFTNHIFLPGKQEIDPKQYKRFKLNQEGSTAEIKVKDTMGLLYTFFADGEEKLLSTYITDPSEQYALQWDYSDFRVAEGQPFPMLMDVQVLANGSSQGGIAFRFSRIQTNVPVNLDFSIPAKYKRITFAQIIKSISNSQQ</sequence>